<proteinExistence type="predicted"/>
<comment type="caution">
    <text evidence="1">The sequence shown here is derived from an EMBL/GenBank/DDBJ whole genome shotgun (WGS) entry which is preliminary data.</text>
</comment>
<reference evidence="2" key="1">
    <citation type="journal article" date="2019" name="Int. J. Syst. Evol. Microbiol.">
        <title>The Global Catalogue of Microorganisms (GCM) 10K type strain sequencing project: providing services to taxonomists for standard genome sequencing and annotation.</title>
        <authorList>
            <consortium name="The Broad Institute Genomics Platform"/>
            <consortium name="The Broad Institute Genome Sequencing Center for Infectious Disease"/>
            <person name="Wu L."/>
            <person name="Ma J."/>
        </authorList>
    </citation>
    <scope>NUCLEOTIDE SEQUENCE [LARGE SCALE GENOMIC DNA]</scope>
    <source>
        <strain evidence="2">JCM 17442</strain>
    </source>
</reference>
<sequence length="158" mass="16660">MRQRTAAIVAGAVSVAAVVAVGAYAVRSETIYACSAVGYVESIDVSFVGHPESVADAQLCDDTGCSLRSGVEPTADPTDGLVHGPEFDAHRMSASHWAFTFGGGRLPAQVSVTAFGASGSPLATRTAHLSWYREHPHDRCDSRMVTRPLTLDIPAARF</sequence>
<dbReference type="Proteomes" id="UP001501594">
    <property type="component" value="Unassembled WGS sequence"/>
</dbReference>
<gene>
    <name evidence="1" type="ORF">GCM10022256_14140</name>
</gene>
<accession>A0ABP8E0R9</accession>
<dbReference type="RefSeq" id="WP_344794478.1">
    <property type="nucleotide sequence ID" value="NZ_BAABAU010000001.1"/>
</dbReference>
<dbReference type="EMBL" id="BAABAU010000001">
    <property type="protein sequence ID" value="GAA4265802.1"/>
    <property type="molecule type" value="Genomic_DNA"/>
</dbReference>
<name>A0ABP8E0R9_9MICO</name>
<evidence type="ECO:0000313" key="1">
    <source>
        <dbReference type="EMBL" id="GAA4265802.1"/>
    </source>
</evidence>
<evidence type="ECO:0008006" key="3">
    <source>
        <dbReference type="Google" id="ProtNLM"/>
    </source>
</evidence>
<evidence type="ECO:0000313" key="2">
    <source>
        <dbReference type="Proteomes" id="UP001501594"/>
    </source>
</evidence>
<organism evidence="1 2">
    <name type="scientific">Frondihabitans peucedani</name>
    <dbReference type="NCBI Taxonomy" id="598626"/>
    <lineage>
        <taxon>Bacteria</taxon>
        <taxon>Bacillati</taxon>
        <taxon>Actinomycetota</taxon>
        <taxon>Actinomycetes</taxon>
        <taxon>Micrococcales</taxon>
        <taxon>Microbacteriaceae</taxon>
        <taxon>Frondihabitans</taxon>
    </lineage>
</organism>
<protein>
    <recommendedName>
        <fullName evidence="3">Secreted protein</fullName>
    </recommendedName>
</protein>
<keyword evidence="2" id="KW-1185">Reference proteome</keyword>